<comment type="similarity">
    <text evidence="1">Belongs to the short-chain dehydrogenases/reductases (SDR) family.</text>
</comment>
<dbReference type="AlphaFoldDB" id="A0A0S2THU0"/>
<dbReference type="PANTHER" id="PTHR43976">
    <property type="entry name" value="SHORT CHAIN DEHYDROGENASE"/>
    <property type="match status" value="1"/>
</dbReference>
<dbReference type="STRING" id="1748243.Tel_03160"/>
<protein>
    <submittedName>
        <fullName evidence="3">Short-chain dehydrogenase</fullName>
    </submittedName>
</protein>
<reference evidence="3" key="1">
    <citation type="submission" date="2015-10" db="EMBL/GenBank/DDBJ databases">
        <title>Description of Candidatus Tenderia electrophaga gen. nov, sp. nov., an Uncultivated Electroautotroph from a Biocathode Enrichment.</title>
        <authorList>
            <person name="Eddie B.J."/>
            <person name="Malanoski A.P."/>
            <person name="Wang Z."/>
            <person name="Hall R.J."/>
            <person name="Oh S.D."/>
            <person name="Heiner C."/>
            <person name="Lin B."/>
            <person name="Strycharz-Glaven S.M."/>
        </authorList>
    </citation>
    <scope>NUCLEOTIDE SEQUENCE [LARGE SCALE GENOMIC DNA]</scope>
    <source>
        <strain evidence="3">NRL1</strain>
    </source>
</reference>
<sequence length="240" mass="26087">MTNPPRTLLISGASSGIGRASAERLLQDGHHVIGIARDFSKCKIDSANFIATEMDLGDIKALPDQLGALARRYPEVDAIINCAGQGRFASLEEFSYKQIYKLMDLNFTSHAFVCRAFLPQLKKRSHSNIIFIGSEAALEGSQKGSLYCASKFALRGFAQALRQECSGSGVHVSIINPGMVKTAFFDRLSFSHGADAANYIEAADVAAAIRMILDSRPGTVIDEINLSPLKKVVSFRKDKD</sequence>
<proteinExistence type="inferred from homology"/>
<dbReference type="InterPro" id="IPR002347">
    <property type="entry name" value="SDR_fam"/>
</dbReference>
<gene>
    <name evidence="3" type="ORF">Tel_03160</name>
</gene>
<evidence type="ECO:0000256" key="2">
    <source>
        <dbReference type="ARBA" id="ARBA00023002"/>
    </source>
</evidence>
<evidence type="ECO:0000313" key="3">
    <source>
        <dbReference type="EMBL" id="ALP54714.1"/>
    </source>
</evidence>
<dbReference type="InterPro" id="IPR036291">
    <property type="entry name" value="NAD(P)-bd_dom_sf"/>
</dbReference>
<name>A0A0S2THU0_9GAMM</name>
<evidence type="ECO:0000313" key="4">
    <source>
        <dbReference type="Proteomes" id="UP000055136"/>
    </source>
</evidence>
<dbReference type="Proteomes" id="UP000055136">
    <property type="component" value="Chromosome"/>
</dbReference>
<evidence type="ECO:0000256" key="1">
    <source>
        <dbReference type="ARBA" id="ARBA00006484"/>
    </source>
</evidence>
<dbReference type="Pfam" id="PF00106">
    <property type="entry name" value="adh_short"/>
    <property type="match status" value="1"/>
</dbReference>
<dbReference type="KEGG" id="tee:Tel_03160"/>
<dbReference type="PANTHER" id="PTHR43976:SF16">
    <property type="entry name" value="SHORT-CHAIN DEHYDROGENASE_REDUCTASE FAMILY PROTEIN"/>
    <property type="match status" value="1"/>
</dbReference>
<dbReference type="InterPro" id="IPR051911">
    <property type="entry name" value="SDR_oxidoreductase"/>
</dbReference>
<dbReference type="GO" id="GO:0016491">
    <property type="term" value="F:oxidoreductase activity"/>
    <property type="evidence" value="ECO:0007669"/>
    <property type="project" value="UniProtKB-KW"/>
</dbReference>
<accession>A0A0S2THU0</accession>
<organism evidence="3 4">
    <name type="scientific">Candidatus Tenderia electrophaga</name>
    <dbReference type="NCBI Taxonomy" id="1748243"/>
    <lineage>
        <taxon>Bacteria</taxon>
        <taxon>Pseudomonadati</taxon>
        <taxon>Pseudomonadota</taxon>
        <taxon>Gammaproteobacteria</taxon>
        <taxon>Candidatus Tenderiales</taxon>
        <taxon>Candidatus Tenderiaceae</taxon>
        <taxon>Candidatus Tenderia</taxon>
    </lineage>
</organism>
<dbReference type="EMBL" id="CP013099">
    <property type="protein sequence ID" value="ALP54714.1"/>
    <property type="molecule type" value="Genomic_DNA"/>
</dbReference>
<dbReference type="SUPFAM" id="SSF51735">
    <property type="entry name" value="NAD(P)-binding Rossmann-fold domains"/>
    <property type="match status" value="1"/>
</dbReference>
<dbReference type="PRINTS" id="PR00081">
    <property type="entry name" value="GDHRDH"/>
</dbReference>
<dbReference type="PROSITE" id="PS00061">
    <property type="entry name" value="ADH_SHORT"/>
    <property type="match status" value="1"/>
</dbReference>
<keyword evidence="2" id="KW-0560">Oxidoreductase</keyword>
<keyword evidence="4" id="KW-1185">Reference proteome</keyword>
<dbReference type="Gene3D" id="3.40.50.720">
    <property type="entry name" value="NAD(P)-binding Rossmann-like Domain"/>
    <property type="match status" value="1"/>
</dbReference>
<dbReference type="InterPro" id="IPR020904">
    <property type="entry name" value="Sc_DH/Rdtase_CS"/>
</dbReference>